<reference evidence="8" key="1">
    <citation type="submission" date="2022-02" db="EMBL/GenBank/DDBJ databases">
        <authorList>
            <person name="Giguere J D."/>
        </authorList>
    </citation>
    <scope>NUCLEOTIDE SEQUENCE</scope>
    <source>
        <strain evidence="8">CCAP 1055/1</strain>
    </source>
</reference>
<dbReference type="EMBL" id="OU594955">
    <property type="protein sequence ID" value="CAG9281313.1"/>
    <property type="molecule type" value="Genomic_DNA"/>
</dbReference>
<evidence type="ECO:0000256" key="7">
    <source>
        <dbReference type="SAM" id="Phobius"/>
    </source>
</evidence>
<dbReference type="GO" id="GO:0016020">
    <property type="term" value="C:membrane"/>
    <property type="evidence" value="ECO:0007669"/>
    <property type="project" value="UniProtKB-SubCell"/>
</dbReference>
<feature type="transmembrane region" description="Helical" evidence="7">
    <location>
        <begin position="239"/>
        <end position="264"/>
    </location>
</feature>
<feature type="transmembrane region" description="Helical" evidence="7">
    <location>
        <begin position="309"/>
        <end position="329"/>
    </location>
</feature>
<keyword evidence="6 7" id="KW-0472">Membrane</keyword>
<organism evidence="8">
    <name type="scientific">Phaeodactylum tricornutum</name>
    <name type="common">Diatom</name>
    <dbReference type="NCBI Taxonomy" id="2850"/>
    <lineage>
        <taxon>Eukaryota</taxon>
        <taxon>Sar</taxon>
        <taxon>Stramenopiles</taxon>
        <taxon>Ochrophyta</taxon>
        <taxon>Bacillariophyta</taxon>
        <taxon>Bacillariophyceae</taxon>
        <taxon>Bacillariophycidae</taxon>
        <taxon>Naviculales</taxon>
        <taxon>Phaeodactylaceae</taxon>
        <taxon>Phaeodactylum</taxon>
    </lineage>
</organism>
<feature type="transmembrane region" description="Helical" evidence="7">
    <location>
        <begin position="570"/>
        <end position="593"/>
    </location>
</feature>
<comment type="subcellular location">
    <subcellularLocation>
        <location evidence="1">Membrane</location>
        <topology evidence="1">Multi-pass membrane protein</topology>
    </subcellularLocation>
</comment>
<evidence type="ECO:0000256" key="6">
    <source>
        <dbReference type="ARBA" id="ARBA00023136"/>
    </source>
</evidence>
<keyword evidence="4 7" id="KW-0812">Transmembrane</keyword>
<sequence length="600" mass="66205">MSVVPVSEGKLVGGLTEDHLRHRHAMNDDHDRTKATEGPVPYGFKVNDIGIDDKLTSTELEMQPLHLKESDGNLEEDERILYPITVGTTSMYEGWRKTLDDFLFPPHLPRSCQLLRPENIAVPACYLLVGLLQGLSSPLINVFPLDLGATEAQQTTISSIRSLPASFKLVFGFMSDNIPIAGYRRKPYMLMGWLLASLSLFSLILGSNLNITPRNAGCFESQASDSDSPTTLPADAPSIPFFSVALLAFGTGFWLADVMGDSIVAEKAKLEPPESRGSVQSSCYSYRFFGIMVAAPLSTYLYATYGPRAVLLLLATLPLCILPLVYLLFEVENAPVSSTADQCREIWRTVCSRAVWQPMGFVYVYNLMQVSNAAWREFLVTSLRFTSCQLNLILIVAYVLLYLGILAYKYYMMDWSWRKVYFVTTLLNGFFSLLQVLLIYNITLGLSSFWFALGDDAFAEFIGGIQFLPTTIMMVHLCPTGSEGASYAMFTTVNNSALTLSSAISTQLLRIWDVSRTALAAGDLSGMVRLTYLTTVVQVAAIAFVSWLPHTKEDLVQLNEQSSRSRVGGTVFLVVTFGSILYAVGVGLLNIVAPGWMGES</sequence>
<dbReference type="Pfam" id="PF03092">
    <property type="entry name" value="BT1"/>
    <property type="match status" value="2"/>
</dbReference>
<feature type="transmembrane region" description="Helical" evidence="7">
    <location>
        <begin position="284"/>
        <end position="303"/>
    </location>
</feature>
<evidence type="ECO:0000256" key="2">
    <source>
        <dbReference type="ARBA" id="ARBA00007015"/>
    </source>
</evidence>
<feature type="transmembrane region" description="Helical" evidence="7">
    <location>
        <begin position="188"/>
        <end position="205"/>
    </location>
</feature>
<gene>
    <name evidence="8" type="ORF">PTTT1_LOCUS16077</name>
</gene>
<dbReference type="Gene3D" id="1.20.1250.20">
    <property type="entry name" value="MFS general substrate transporter like domains"/>
    <property type="match status" value="1"/>
</dbReference>
<evidence type="ECO:0000256" key="1">
    <source>
        <dbReference type="ARBA" id="ARBA00004141"/>
    </source>
</evidence>
<feature type="transmembrane region" description="Helical" evidence="7">
    <location>
        <begin position="420"/>
        <end position="442"/>
    </location>
</feature>
<feature type="transmembrane region" description="Helical" evidence="7">
    <location>
        <begin position="530"/>
        <end position="549"/>
    </location>
</feature>
<proteinExistence type="inferred from homology"/>
<evidence type="ECO:0000313" key="8">
    <source>
        <dbReference type="EMBL" id="CAG9281313.1"/>
    </source>
</evidence>
<dbReference type="Proteomes" id="UP000836788">
    <property type="component" value="Chromosome 14"/>
</dbReference>
<dbReference type="PANTHER" id="PTHR31585:SF5">
    <property type="entry name" value="RNA-BINDING S4 DOMAIN-CONTAINING PROTEIN"/>
    <property type="match status" value="1"/>
</dbReference>
<evidence type="ECO:0000256" key="5">
    <source>
        <dbReference type="ARBA" id="ARBA00022989"/>
    </source>
</evidence>
<accession>A0A8J9S2Z0</accession>
<evidence type="ECO:0000256" key="4">
    <source>
        <dbReference type="ARBA" id="ARBA00022692"/>
    </source>
</evidence>
<dbReference type="AlphaFoldDB" id="A0A8J9S2Z0"/>
<keyword evidence="5 7" id="KW-1133">Transmembrane helix</keyword>
<keyword evidence="3" id="KW-0813">Transport</keyword>
<dbReference type="PANTHER" id="PTHR31585">
    <property type="entry name" value="FOLATE-BIOPTERIN TRANSPORTER 1, CHLOROPLASTIC"/>
    <property type="match status" value="1"/>
</dbReference>
<dbReference type="InterPro" id="IPR036259">
    <property type="entry name" value="MFS_trans_sf"/>
</dbReference>
<dbReference type="InterPro" id="IPR039309">
    <property type="entry name" value="BT1"/>
</dbReference>
<protein>
    <submittedName>
        <fullName evidence="8">Uncharacterized protein</fullName>
    </submittedName>
</protein>
<comment type="similarity">
    <text evidence="2">Belongs to the major facilitator superfamily. Folate-biopterin transporter (TC 2.A.71) family.</text>
</comment>
<name>A0A8J9S2Z0_PHATR</name>
<evidence type="ECO:0000256" key="3">
    <source>
        <dbReference type="ARBA" id="ARBA00022448"/>
    </source>
</evidence>
<feature type="transmembrane region" description="Helical" evidence="7">
    <location>
        <begin position="390"/>
        <end position="408"/>
    </location>
</feature>
<dbReference type="SUPFAM" id="SSF103473">
    <property type="entry name" value="MFS general substrate transporter"/>
    <property type="match status" value="1"/>
</dbReference>